<feature type="compositionally biased region" description="Polar residues" evidence="1">
    <location>
        <begin position="31"/>
        <end position="47"/>
    </location>
</feature>
<evidence type="ECO:0000313" key="2">
    <source>
        <dbReference type="EMBL" id="KAK4288885.1"/>
    </source>
</evidence>
<feature type="region of interest" description="Disordered" evidence="1">
    <location>
        <begin position="31"/>
        <end position="50"/>
    </location>
</feature>
<sequence>MIAEGVNTVENFDPSSALDKTAGKALIGGSSSHLQHLSTSPLISTTRRATDEGRQHVRLGVMRQSVSFSTAHSARHFFHSTGYSGGHKDLHHYTHLGF</sequence>
<dbReference type="Proteomes" id="UP001292094">
    <property type="component" value="Unassembled WGS sequence"/>
</dbReference>
<protein>
    <submittedName>
        <fullName evidence="2">Uncharacterized protein</fullName>
    </submittedName>
</protein>
<proteinExistence type="predicted"/>
<accession>A0AAE1NF07</accession>
<dbReference type="AlphaFoldDB" id="A0AAE1NF07"/>
<gene>
    <name evidence="2" type="ORF">Pmani_038114</name>
</gene>
<evidence type="ECO:0000313" key="3">
    <source>
        <dbReference type="Proteomes" id="UP001292094"/>
    </source>
</evidence>
<dbReference type="EMBL" id="JAWZYT010006084">
    <property type="protein sequence ID" value="KAK4288885.1"/>
    <property type="molecule type" value="Genomic_DNA"/>
</dbReference>
<comment type="caution">
    <text evidence="2">The sequence shown here is derived from an EMBL/GenBank/DDBJ whole genome shotgun (WGS) entry which is preliminary data.</text>
</comment>
<keyword evidence="3" id="KW-1185">Reference proteome</keyword>
<evidence type="ECO:0000256" key="1">
    <source>
        <dbReference type="SAM" id="MobiDB-lite"/>
    </source>
</evidence>
<reference evidence="2" key="1">
    <citation type="submission" date="2023-11" db="EMBL/GenBank/DDBJ databases">
        <title>Genome assemblies of two species of porcelain crab, Petrolisthes cinctipes and Petrolisthes manimaculis (Anomura: Porcellanidae).</title>
        <authorList>
            <person name="Angst P."/>
        </authorList>
    </citation>
    <scope>NUCLEOTIDE SEQUENCE</scope>
    <source>
        <strain evidence="2">PB745_02</strain>
        <tissue evidence="2">Gill</tissue>
    </source>
</reference>
<name>A0AAE1NF07_9EUCA</name>
<organism evidence="2 3">
    <name type="scientific">Petrolisthes manimaculis</name>
    <dbReference type="NCBI Taxonomy" id="1843537"/>
    <lineage>
        <taxon>Eukaryota</taxon>
        <taxon>Metazoa</taxon>
        <taxon>Ecdysozoa</taxon>
        <taxon>Arthropoda</taxon>
        <taxon>Crustacea</taxon>
        <taxon>Multicrustacea</taxon>
        <taxon>Malacostraca</taxon>
        <taxon>Eumalacostraca</taxon>
        <taxon>Eucarida</taxon>
        <taxon>Decapoda</taxon>
        <taxon>Pleocyemata</taxon>
        <taxon>Anomura</taxon>
        <taxon>Galatheoidea</taxon>
        <taxon>Porcellanidae</taxon>
        <taxon>Petrolisthes</taxon>
    </lineage>
</organism>